<reference evidence="2" key="1">
    <citation type="journal article" date="2020" name="ISME J.">
        <title>Gammaproteobacteria mediating utilization of methyl-, sulfur- and petroleum organic compounds in deep ocean hydrothermal plumes.</title>
        <authorList>
            <person name="Zhou Z."/>
            <person name="Liu Y."/>
            <person name="Pan J."/>
            <person name="Cron B.R."/>
            <person name="Toner B.M."/>
            <person name="Anantharaman K."/>
            <person name="Breier J.A."/>
            <person name="Dick G.J."/>
            <person name="Li M."/>
        </authorList>
    </citation>
    <scope>NUCLEOTIDE SEQUENCE</scope>
    <source>
        <strain evidence="2">SZUA-1523</strain>
    </source>
</reference>
<dbReference type="InterPro" id="IPR002849">
    <property type="entry name" value="DUF131"/>
</dbReference>
<comment type="caution">
    <text evidence="2">The sequence shown here is derived from an EMBL/GenBank/DDBJ whole genome shotgun (WGS) entry which is preliminary data.</text>
</comment>
<accession>A0A833EB92</accession>
<feature type="transmembrane region" description="Helical" evidence="1">
    <location>
        <begin position="45"/>
        <end position="62"/>
    </location>
</feature>
<evidence type="ECO:0000256" key="1">
    <source>
        <dbReference type="SAM" id="Phobius"/>
    </source>
</evidence>
<dbReference type="AlphaFoldDB" id="A0A833EB92"/>
<dbReference type="Proteomes" id="UP000600071">
    <property type="component" value="Unassembled WGS sequence"/>
</dbReference>
<keyword evidence="1" id="KW-0472">Membrane</keyword>
<dbReference type="EMBL" id="DQVR01000068">
    <property type="protein sequence ID" value="HIQ24033.1"/>
    <property type="molecule type" value="Genomic_DNA"/>
</dbReference>
<proteinExistence type="predicted"/>
<name>A0A833EB92_9CREN</name>
<evidence type="ECO:0000313" key="3">
    <source>
        <dbReference type="Proteomes" id="UP000600071"/>
    </source>
</evidence>
<organism evidence="2 3">
    <name type="scientific">Pyrodictium delaneyi</name>
    <dbReference type="NCBI Taxonomy" id="1273541"/>
    <lineage>
        <taxon>Archaea</taxon>
        <taxon>Thermoproteota</taxon>
        <taxon>Thermoprotei</taxon>
        <taxon>Desulfurococcales</taxon>
        <taxon>Pyrodictiaceae</taxon>
        <taxon>Pyrodictium</taxon>
    </lineage>
</organism>
<feature type="transmembrane region" description="Helical" evidence="1">
    <location>
        <begin position="68"/>
        <end position="90"/>
    </location>
</feature>
<keyword evidence="1" id="KW-0812">Transmembrane</keyword>
<evidence type="ECO:0000313" key="2">
    <source>
        <dbReference type="EMBL" id="HIQ24033.1"/>
    </source>
</evidence>
<dbReference type="Pfam" id="PF01998">
    <property type="entry name" value="DUF131"/>
    <property type="match status" value="1"/>
</dbReference>
<sequence length="98" mass="10264">MDTPPVHSDTVSRLIPAGIALIFIGMLLLFVGVFYSIIRSGGKGEYGGVVVIGPFPIVFGSNSDVVKIAVIGAIVMMVLALVIMLLPLLIGRSIAPTR</sequence>
<keyword evidence="1" id="KW-1133">Transmembrane helix</keyword>
<protein>
    <submittedName>
        <fullName evidence="2">DUF131 domain-containing protein</fullName>
    </submittedName>
</protein>
<gene>
    <name evidence="2" type="ORF">EYH50_03195</name>
</gene>
<feature type="transmembrane region" description="Helical" evidence="1">
    <location>
        <begin position="14"/>
        <end position="38"/>
    </location>
</feature>
<dbReference type="NCBIfam" id="TIGR00304">
    <property type="entry name" value="TIGR00304 family membrane protein"/>
    <property type="match status" value="1"/>
</dbReference>